<proteinExistence type="predicted"/>
<name>A0AAN8YMZ5_SOLBU</name>
<dbReference type="AlphaFoldDB" id="A0AAN8YMZ5"/>
<accession>A0AAN8YMZ5</accession>
<keyword evidence="1" id="KW-0812">Transmembrane</keyword>
<gene>
    <name evidence="2" type="ORF">RDI58_001197</name>
</gene>
<comment type="caution">
    <text evidence="2">The sequence shown here is derived from an EMBL/GenBank/DDBJ whole genome shotgun (WGS) entry which is preliminary data.</text>
</comment>
<keyword evidence="1" id="KW-0472">Membrane</keyword>
<reference evidence="2 3" key="1">
    <citation type="submission" date="2024-02" db="EMBL/GenBank/DDBJ databases">
        <title>de novo genome assembly of Solanum bulbocastanum strain 11H21.</title>
        <authorList>
            <person name="Hosaka A.J."/>
        </authorList>
    </citation>
    <scope>NUCLEOTIDE SEQUENCE [LARGE SCALE GENOMIC DNA]</scope>
    <source>
        <tissue evidence="2">Young leaves</tissue>
    </source>
</reference>
<feature type="transmembrane region" description="Helical" evidence="1">
    <location>
        <begin position="37"/>
        <end position="60"/>
    </location>
</feature>
<dbReference type="EMBL" id="JBANQN010000001">
    <property type="protein sequence ID" value="KAK6803413.1"/>
    <property type="molecule type" value="Genomic_DNA"/>
</dbReference>
<keyword evidence="1" id="KW-1133">Transmembrane helix</keyword>
<dbReference type="Proteomes" id="UP001371456">
    <property type="component" value="Unassembled WGS sequence"/>
</dbReference>
<organism evidence="2 3">
    <name type="scientific">Solanum bulbocastanum</name>
    <name type="common">Wild potato</name>
    <dbReference type="NCBI Taxonomy" id="147425"/>
    <lineage>
        <taxon>Eukaryota</taxon>
        <taxon>Viridiplantae</taxon>
        <taxon>Streptophyta</taxon>
        <taxon>Embryophyta</taxon>
        <taxon>Tracheophyta</taxon>
        <taxon>Spermatophyta</taxon>
        <taxon>Magnoliopsida</taxon>
        <taxon>eudicotyledons</taxon>
        <taxon>Gunneridae</taxon>
        <taxon>Pentapetalae</taxon>
        <taxon>asterids</taxon>
        <taxon>lamiids</taxon>
        <taxon>Solanales</taxon>
        <taxon>Solanaceae</taxon>
        <taxon>Solanoideae</taxon>
        <taxon>Solaneae</taxon>
        <taxon>Solanum</taxon>
    </lineage>
</organism>
<evidence type="ECO:0000313" key="2">
    <source>
        <dbReference type="EMBL" id="KAK6803413.1"/>
    </source>
</evidence>
<evidence type="ECO:0000313" key="3">
    <source>
        <dbReference type="Proteomes" id="UP001371456"/>
    </source>
</evidence>
<protein>
    <submittedName>
        <fullName evidence="2">Uncharacterized protein</fullName>
    </submittedName>
</protein>
<keyword evidence="3" id="KW-1185">Reference proteome</keyword>
<sequence length="77" mass="8957">MGRWSNASFTILLKLLKEELLCDDTNSPNSYYEAKKIFNNLGFLIIRSMLVLMIACYIGMRIAYSILVNLWCIKMEN</sequence>
<evidence type="ECO:0000256" key="1">
    <source>
        <dbReference type="SAM" id="Phobius"/>
    </source>
</evidence>